<evidence type="ECO:0000259" key="15">
    <source>
        <dbReference type="Pfam" id="PF01529"/>
    </source>
</evidence>
<keyword evidence="8" id="KW-0564">Palmitate</keyword>
<keyword evidence="17" id="KW-1185">Reference proteome</keyword>
<feature type="repeat" description="ANK" evidence="12">
    <location>
        <begin position="86"/>
        <end position="118"/>
    </location>
</feature>
<dbReference type="PANTHER" id="PTHR24161">
    <property type="entry name" value="ANK_REP_REGION DOMAIN-CONTAINING PROTEIN-RELATED"/>
    <property type="match status" value="1"/>
</dbReference>
<feature type="repeat" description="ANK" evidence="12">
    <location>
        <begin position="221"/>
        <end position="253"/>
    </location>
</feature>
<evidence type="ECO:0000256" key="13">
    <source>
        <dbReference type="RuleBase" id="RU079119"/>
    </source>
</evidence>
<dbReference type="InterPro" id="IPR036770">
    <property type="entry name" value="Ankyrin_rpt-contain_sf"/>
</dbReference>
<dbReference type="Proteomes" id="UP000788993">
    <property type="component" value="Unassembled WGS sequence"/>
</dbReference>
<feature type="compositionally biased region" description="Basic and acidic residues" evidence="14">
    <location>
        <begin position="17"/>
        <end position="42"/>
    </location>
</feature>
<dbReference type="SUPFAM" id="SSF48403">
    <property type="entry name" value="Ankyrin repeat"/>
    <property type="match status" value="1"/>
</dbReference>
<comment type="caution">
    <text evidence="16">The sequence shown here is derived from an EMBL/GenBank/DDBJ whole genome shotgun (WGS) entry which is preliminary data.</text>
</comment>
<dbReference type="EC" id="2.3.1.225" evidence="13"/>
<dbReference type="InterPro" id="IPR002110">
    <property type="entry name" value="Ankyrin_rpt"/>
</dbReference>
<organism evidence="16 17">
    <name type="scientific">Ogataea polymorpha</name>
    <dbReference type="NCBI Taxonomy" id="460523"/>
    <lineage>
        <taxon>Eukaryota</taxon>
        <taxon>Fungi</taxon>
        <taxon>Dikarya</taxon>
        <taxon>Ascomycota</taxon>
        <taxon>Saccharomycotina</taxon>
        <taxon>Pichiomycetes</taxon>
        <taxon>Pichiales</taxon>
        <taxon>Pichiaceae</taxon>
        <taxon>Ogataea</taxon>
    </lineage>
</organism>
<evidence type="ECO:0000256" key="10">
    <source>
        <dbReference type="ARBA" id="ARBA00023315"/>
    </source>
</evidence>
<evidence type="ECO:0000313" key="17">
    <source>
        <dbReference type="Proteomes" id="UP000788993"/>
    </source>
</evidence>
<dbReference type="GO" id="GO:0016020">
    <property type="term" value="C:membrane"/>
    <property type="evidence" value="ECO:0007669"/>
    <property type="project" value="UniProtKB-SubCell"/>
</dbReference>
<name>A0A9P8T901_9ASCO</name>
<keyword evidence="13" id="KW-0808">Transferase</keyword>
<evidence type="ECO:0000256" key="12">
    <source>
        <dbReference type="PROSITE-ProRule" id="PRU00023"/>
    </source>
</evidence>
<evidence type="ECO:0000256" key="8">
    <source>
        <dbReference type="ARBA" id="ARBA00023139"/>
    </source>
</evidence>
<dbReference type="PROSITE" id="PS50088">
    <property type="entry name" value="ANK_REPEAT"/>
    <property type="match status" value="3"/>
</dbReference>
<feature type="domain" description="Palmitoyltransferase DHHC" evidence="15">
    <location>
        <begin position="437"/>
        <end position="573"/>
    </location>
</feature>
<feature type="repeat" description="ANK" evidence="12">
    <location>
        <begin position="188"/>
        <end position="220"/>
    </location>
</feature>
<comment type="domain">
    <text evidence="13">The DHHC domain is required for palmitoyltransferase activity.</text>
</comment>
<proteinExistence type="inferred from homology"/>
<dbReference type="PROSITE" id="PS50297">
    <property type="entry name" value="ANK_REP_REGION"/>
    <property type="match status" value="1"/>
</dbReference>
<feature type="transmembrane region" description="Helical" evidence="13">
    <location>
        <begin position="358"/>
        <end position="379"/>
    </location>
</feature>
<keyword evidence="6 12" id="KW-0040">ANK repeat</keyword>
<evidence type="ECO:0000256" key="6">
    <source>
        <dbReference type="ARBA" id="ARBA00023043"/>
    </source>
</evidence>
<comment type="catalytic activity">
    <reaction evidence="11 13">
        <text>L-cysteinyl-[protein] + hexadecanoyl-CoA = S-hexadecanoyl-L-cysteinyl-[protein] + CoA</text>
        <dbReference type="Rhea" id="RHEA:36683"/>
        <dbReference type="Rhea" id="RHEA-COMP:10131"/>
        <dbReference type="Rhea" id="RHEA-COMP:11032"/>
        <dbReference type="ChEBI" id="CHEBI:29950"/>
        <dbReference type="ChEBI" id="CHEBI:57287"/>
        <dbReference type="ChEBI" id="CHEBI:57379"/>
        <dbReference type="ChEBI" id="CHEBI:74151"/>
        <dbReference type="EC" id="2.3.1.225"/>
    </reaction>
</comment>
<dbReference type="SMART" id="SM00248">
    <property type="entry name" value="ANK"/>
    <property type="match status" value="5"/>
</dbReference>
<keyword evidence="7 13" id="KW-0472">Membrane</keyword>
<feature type="transmembrane region" description="Helical" evidence="13">
    <location>
        <begin position="326"/>
        <end position="346"/>
    </location>
</feature>
<dbReference type="Pfam" id="PF12796">
    <property type="entry name" value="Ank_2"/>
    <property type="match status" value="2"/>
</dbReference>
<feature type="transmembrane region" description="Helical" evidence="13">
    <location>
        <begin position="299"/>
        <end position="320"/>
    </location>
</feature>
<keyword evidence="5 13" id="KW-1133">Transmembrane helix</keyword>
<accession>A0A9P8T901</accession>
<dbReference type="Pfam" id="PF01529">
    <property type="entry name" value="DHHC"/>
    <property type="match status" value="1"/>
</dbReference>
<dbReference type="PANTHER" id="PTHR24161:SF85">
    <property type="entry name" value="PALMITOYLTRANSFERASE HIP14"/>
    <property type="match status" value="1"/>
</dbReference>
<evidence type="ECO:0000256" key="2">
    <source>
        <dbReference type="ARBA" id="ARBA00010104"/>
    </source>
</evidence>
<dbReference type="GO" id="GO:0019706">
    <property type="term" value="F:protein-cysteine S-palmitoyltransferase activity"/>
    <property type="evidence" value="ECO:0007669"/>
    <property type="project" value="UniProtKB-EC"/>
</dbReference>
<comment type="similarity">
    <text evidence="2">Belongs to the DHHC palmitoyltransferase family. AKR/ZDHHC17 subfamily.</text>
</comment>
<keyword evidence="10 13" id="KW-0012">Acyltransferase</keyword>
<dbReference type="AlphaFoldDB" id="A0A9P8T901"/>
<evidence type="ECO:0000256" key="5">
    <source>
        <dbReference type="ARBA" id="ARBA00022989"/>
    </source>
</evidence>
<evidence type="ECO:0000256" key="4">
    <source>
        <dbReference type="ARBA" id="ARBA00022737"/>
    </source>
</evidence>
<keyword evidence="9" id="KW-0449">Lipoprotein</keyword>
<reference evidence="16" key="2">
    <citation type="submission" date="2021-01" db="EMBL/GenBank/DDBJ databases">
        <authorList>
            <person name="Schikora-Tamarit M.A."/>
        </authorList>
    </citation>
    <scope>NUCLEOTIDE SEQUENCE</scope>
    <source>
        <strain evidence="16">NCAIM Y.01608</strain>
    </source>
</reference>
<feature type="region of interest" description="Disordered" evidence="14">
    <location>
        <begin position="1"/>
        <end position="42"/>
    </location>
</feature>
<evidence type="ECO:0000256" key="3">
    <source>
        <dbReference type="ARBA" id="ARBA00022692"/>
    </source>
</evidence>
<dbReference type="InterPro" id="IPR001594">
    <property type="entry name" value="Palmitoyltrfase_DHHC"/>
</dbReference>
<evidence type="ECO:0000313" key="16">
    <source>
        <dbReference type="EMBL" id="KAH3670084.1"/>
    </source>
</evidence>
<feature type="transmembrane region" description="Helical" evidence="13">
    <location>
        <begin position="541"/>
        <end position="561"/>
    </location>
</feature>
<feature type="transmembrane region" description="Helical" evidence="13">
    <location>
        <begin position="485"/>
        <end position="503"/>
    </location>
</feature>
<reference evidence="16" key="1">
    <citation type="journal article" date="2021" name="Open Biol.">
        <title>Shared evolutionary footprints suggest mitochondrial oxidative damage underlies multiple complex I losses in fungi.</title>
        <authorList>
            <person name="Schikora-Tamarit M.A."/>
            <person name="Marcet-Houben M."/>
            <person name="Nosek J."/>
            <person name="Gabaldon T."/>
        </authorList>
    </citation>
    <scope>NUCLEOTIDE SEQUENCE</scope>
    <source>
        <strain evidence="16">NCAIM Y.01608</strain>
    </source>
</reference>
<sequence>MSSQGETELDSLADVQTAKDDAMLKKSEGSEDHASVGTLHEVDLSKDEEKTKLIETYMGAAQRGDLGVLTDMLENHKVDVNDMLDDNVSALHWCAINNKLTALKYLVSKGAKVNHKGGDLDATPLQWACRYGLVYISDYLITQCGADYSILDNQGFNCLHLAVHSSNVMMVIYILYFTDLHIDAADPKGRTALHWAAYQGDPFTVEVLVRLGANLSLVDETGFTALNWALVHPVKQILVKLLEHGSDLNHRTNDNKSSWDIAADMNCTSMLKTALKECDINPDGTKVTRRISPKVADRIIFVFPYLGVPLCLYSMTSGIILLDIFILVIILGLQNLILQVIIVPNFSRSPNALQKSSLFAGVFSGSAFWCVLTWLFMILPNTFSDRPLLNLVFLISAFCTMASFVKAMIIDPGLIPAEQDKQKIKATIRDLIDLRKFDSRNFCLYTSIRKPLRSKFNRFKNRNVAKFDHYCPWINNDVGVRNHKLFFGFCTALEISIIVYYKLARKYFDELDVPDDLEHSCYIFDEDTCAGSYASPFVFNLTIWTLFQLSWLSLLLIVQALQISKGLTSYELSNMHTSAGNNFSSVPTDETNDLNNEDVELPGLRRFVCLPNFVTNSKCARLIGLNQFLMVSDDLIQHKSSPATFDYGIWQNWLDFLFVKTEAEPYSWRNFFKLPIMGEANLDGRLVDYYQLFEIPSKPSTTTV</sequence>
<keyword evidence="4" id="KW-0677">Repeat</keyword>
<comment type="subcellular location">
    <subcellularLocation>
        <location evidence="1">Membrane</location>
        <topology evidence="1">Multi-pass membrane protein</topology>
    </subcellularLocation>
</comment>
<evidence type="ECO:0000256" key="1">
    <source>
        <dbReference type="ARBA" id="ARBA00004141"/>
    </source>
</evidence>
<evidence type="ECO:0000256" key="7">
    <source>
        <dbReference type="ARBA" id="ARBA00023136"/>
    </source>
</evidence>
<evidence type="ECO:0000256" key="14">
    <source>
        <dbReference type="SAM" id="MobiDB-lite"/>
    </source>
</evidence>
<evidence type="ECO:0000256" key="11">
    <source>
        <dbReference type="ARBA" id="ARBA00048048"/>
    </source>
</evidence>
<keyword evidence="3 13" id="KW-0812">Transmembrane</keyword>
<evidence type="ECO:0000256" key="9">
    <source>
        <dbReference type="ARBA" id="ARBA00023288"/>
    </source>
</evidence>
<gene>
    <name evidence="16" type="ORF">OGATHE_002897</name>
</gene>
<dbReference type="EMBL" id="JAEUBD010000983">
    <property type="protein sequence ID" value="KAH3670084.1"/>
    <property type="molecule type" value="Genomic_DNA"/>
</dbReference>
<dbReference type="Gene3D" id="1.25.40.20">
    <property type="entry name" value="Ankyrin repeat-containing domain"/>
    <property type="match status" value="2"/>
</dbReference>
<protein>
    <recommendedName>
        <fullName evidence="13">Palmitoyltransferase</fullName>
        <ecNumber evidence="13">2.3.1.225</ecNumber>
    </recommendedName>
</protein>
<feature type="transmembrane region" description="Helical" evidence="13">
    <location>
        <begin position="391"/>
        <end position="415"/>
    </location>
</feature>
<dbReference type="PROSITE" id="PS50216">
    <property type="entry name" value="DHHC"/>
    <property type="match status" value="1"/>
</dbReference>